<evidence type="ECO:0000313" key="2">
    <source>
        <dbReference type="Proteomes" id="UP001164250"/>
    </source>
</evidence>
<evidence type="ECO:0000313" key="1">
    <source>
        <dbReference type="EMBL" id="KAJ0098826.1"/>
    </source>
</evidence>
<comment type="caution">
    <text evidence="1">The sequence shown here is derived from an EMBL/GenBank/DDBJ whole genome shotgun (WGS) entry which is preliminary data.</text>
</comment>
<dbReference type="EMBL" id="CM047900">
    <property type="protein sequence ID" value="KAJ0098826.1"/>
    <property type="molecule type" value="Genomic_DNA"/>
</dbReference>
<proteinExistence type="predicted"/>
<organism evidence="1 2">
    <name type="scientific">Pistacia atlantica</name>
    <dbReference type="NCBI Taxonomy" id="434234"/>
    <lineage>
        <taxon>Eukaryota</taxon>
        <taxon>Viridiplantae</taxon>
        <taxon>Streptophyta</taxon>
        <taxon>Embryophyta</taxon>
        <taxon>Tracheophyta</taxon>
        <taxon>Spermatophyta</taxon>
        <taxon>Magnoliopsida</taxon>
        <taxon>eudicotyledons</taxon>
        <taxon>Gunneridae</taxon>
        <taxon>Pentapetalae</taxon>
        <taxon>rosids</taxon>
        <taxon>malvids</taxon>
        <taxon>Sapindales</taxon>
        <taxon>Anacardiaceae</taxon>
        <taxon>Pistacia</taxon>
    </lineage>
</organism>
<reference evidence="2" key="1">
    <citation type="journal article" date="2023" name="G3 (Bethesda)">
        <title>Genome assembly and association tests identify interacting loci associated with vigor, precocity, and sex in interspecific pistachio rootstocks.</title>
        <authorList>
            <person name="Palmer W."/>
            <person name="Jacygrad E."/>
            <person name="Sagayaradj S."/>
            <person name="Cavanaugh K."/>
            <person name="Han R."/>
            <person name="Bertier L."/>
            <person name="Beede B."/>
            <person name="Kafkas S."/>
            <person name="Golino D."/>
            <person name="Preece J."/>
            <person name="Michelmore R."/>
        </authorList>
    </citation>
    <scope>NUCLEOTIDE SEQUENCE [LARGE SCALE GENOMIC DNA]</scope>
</reference>
<name>A0ACC1BIY4_9ROSI</name>
<gene>
    <name evidence="1" type="ORF">Patl1_20846</name>
</gene>
<keyword evidence="2" id="KW-1185">Reference proteome</keyword>
<protein>
    <submittedName>
        <fullName evidence="1">Uncharacterized protein</fullName>
    </submittedName>
</protein>
<sequence>MKEEARDIEAIKKTRERRRNIANIVLIKKRNQGTSTEINIKKAITTLNMKSNS</sequence>
<dbReference type="Proteomes" id="UP001164250">
    <property type="component" value="Chromosome 4"/>
</dbReference>
<accession>A0ACC1BIY4</accession>